<protein>
    <submittedName>
        <fullName evidence="3">Ca-activated chloride channel family protein</fullName>
    </submittedName>
</protein>
<dbReference type="Gene3D" id="3.40.50.410">
    <property type="entry name" value="von Willebrand factor, type A domain"/>
    <property type="match status" value="1"/>
</dbReference>
<dbReference type="InterPro" id="IPR036465">
    <property type="entry name" value="vWFA_dom_sf"/>
</dbReference>
<dbReference type="RefSeq" id="WP_132118148.1">
    <property type="nucleotide sequence ID" value="NZ_SLWS01000004.1"/>
</dbReference>
<dbReference type="InterPro" id="IPR002035">
    <property type="entry name" value="VWF_A"/>
</dbReference>
<organism evidence="3 4">
    <name type="scientific">Actinocrispum wychmicini</name>
    <dbReference type="NCBI Taxonomy" id="1213861"/>
    <lineage>
        <taxon>Bacteria</taxon>
        <taxon>Bacillati</taxon>
        <taxon>Actinomycetota</taxon>
        <taxon>Actinomycetes</taxon>
        <taxon>Pseudonocardiales</taxon>
        <taxon>Pseudonocardiaceae</taxon>
        <taxon>Actinocrispum</taxon>
    </lineage>
</organism>
<evidence type="ECO:0000259" key="1">
    <source>
        <dbReference type="PROSITE" id="PS50234"/>
    </source>
</evidence>
<dbReference type="Pfam" id="PF13768">
    <property type="entry name" value="VWA_3"/>
    <property type="match status" value="1"/>
</dbReference>
<feature type="domain" description="VWFA" evidence="1">
    <location>
        <begin position="296"/>
        <end position="466"/>
    </location>
</feature>
<gene>
    <name evidence="3" type="ORF">EV192_104745</name>
</gene>
<dbReference type="AlphaFoldDB" id="A0A4R2JMQ0"/>
<dbReference type="PANTHER" id="PTHR45737">
    <property type="entry name" value="VON WILLEBRAND FACTOR A DOMAIN-CONTAINING PROTEIN 5A"/>
    <property type="match status" value="1"/>
</dbReference>
<dbReference type="EMBL" id="SLWS01000004">
    <property type="protein sequence ID" value="TCO59902.1"/>
    <property type="molecule type" value="Genomic_DNA"/>
</dbReference>
<comment type="caution">
    <text evidence="3">The sequence shown here is derived from an EMBL/GenBank/DDBJ whole genome shotgun (WGS) entry which is preliminary data.</text>
</comment>
<dbReference type="PROSITE" id="PS51468">
    <property type="entry name" value="VIT"/>
    <property type="match status" value="1"/>
</dbReference>
<sequence>MTPPVHMIDSAVLPDEDAGVGCLRTERGNLPLESLDVRASITGLVSSVEVAQGFRNSYAEALEATYIFPLPSRAAVTAMTMEADGRVVKGVLKERGAARADYDTAVAEGRRASIAEEERPGVFTMRVGNIMPGERVVVRLSLVGELPYEDNAATFRFPLVVAPRYVPGVPLAGEQVGDGFAADTDAVPDASRISPPVLLPGFPHPVRLSVEVDIDPAGLPLTAVESSLHTVVSEQEGLRIRLQPGERADRDVILRLRYDADKTVATSLAVRPDDEGGTFALTVLPPAKTPTDTAKDVVLVLDRSGSMRGWKMVAARRAAARVVDTLSTKDRFAVLAFDNTIETPSGLVEAGDRNRFRAVEFLAGLQARGGTEMLAPLRRAAELLGESGDRDRVLVLVTDGQVGNEDQILRDLAGRLAGVRVHTIGVDRAVNEAFLQRLAASTGGRCELVESEDRLDEAMRQIHRRIAAPLVTGLRVEPAGLAADLGTLAPAPLPDVFAGAPVVITGRFAGTPDGALTVVGDGGFRQIVPASRSENPCLGAVWARARIRDLEDRYVVGTGNNHALEREIVDTSLRFGALSRFTAFVAADEHVVNEGGAVHRVTQPVEPVSGWDFLEMAPQAMAPARLARPAAAAPARARRAHTKRALSMPRPVTTIEEFVKEELLALRAASSQPVQTRETLLVRLASRIGNLVDQWTGEQATALRELAEHLARPAAGDEETERRWRLAVNTLESLAKPAARNEFWKR</sequence>
<dbReference type="Proteomes" id="UP000295680">
    <property type="component" value="Unassembled WGS sequence"/>
</dbReference>
<dbReference type="PANTHER" id="PTHR45737:SF6">
    <property type="entry name" value="VON WILLEBRAND FACTOR A DOMAIN-CONTAINING PROTEIN 5A"/>
    <property type="match status" value="1"/>
</dbReference>
<evidence type="ECO:0000313" key="3">
    <source>
        <dbReference type="EMBL" id="TCO59902.1"/>
    </source>
</evidence>
<dbReference type="OrthoDB" id="186919at2"/>
<dbReference type="SMART" id="SM00327">
    <property type="entry name" value="VWA"/>
    <property type="match status" value="1"/>
</dbReference>
<dbReference type="SMART" id="SM00609">
    <property type="entry name" value="VIT"/>
    <property type="match status" value="1"/>
</dbReference>
<reference evidence="3 4" key="1">
    <citation type="submission" date="2019-03" db="EMBL/GenBank/DDBJ databases">
        <title>Genomic Encyclopedia of Type Strains, Phase IV (KMG-IV): sequencing the most valuable type-strain genomes for metagenomic binning, comparative biology and taxonomic classification.</title>
        <authorList>
            <person name="Goeker M."/>
        </authorList>
    </citation>
    <scope>NUCLEOTIDE SEQUENCE [LARGE SCALE GENOMIC DNA]</scope>
    <source>
        <strain evidence="3 4">DSM 45934</strain>
    </source>
</reference>
<dbReference type="Pfam" id="PF08487">
    <property type="entry name" value="VIT"/>
    <property type="match status" value="1"/>
</dbReference>
<keyword evidence="4" id="KW-1185">Reference proteome</keyword>
<evidence type="ECO:0000259" key="2">
    <source>
        <dbReference type="PROSITE" id="PS51468"/>
    </source>
</evidence>
<dbReference type="PROSITE" id="PS50234">
    <property type="entry name" value="VWFA"/>
    <property type="match status" value="1"/>
</dbReference>
<evidence type="ECO:0000313" key="4">
    <source>
        <dbReference type="Proteomes" id="UP000295680"/>
    </source>
</evidence>
<feature type="domain" description="VIT" evidence="2">
    <location>
        <begin position="16"/>
        <end position="144"/>
    </location>
</feature>
<name>A0A4R2JMQ0_9PSEU</name>
<dbReference type="SUPFAM" id="SSF53300">
    <property type="entry name" value="vWA-like"/>
    <property type="match status" value="1"/>
</dbReference>
<proteinExistence type="predicted"/>
<dbReference type="InterPro" id="IPR013694">
    <property type="entry name" value="VIT"/>
</dbReference>
<accession>A0A4R2JMQ0</accession>